<dbReference type="AlphaFoldDB" id="A0AAD3SDB5"/>
<accession>A0AAD3SDB5</accession>
<reference evidence="2" key="1">
    <citation type="submission" date="2023-05" db="EMBL/GenBank/DDBJ databases">
        <title>Nepenthes gracilis genome sequencing.</title>
        <authorList>
            <person name="Fukushima K."/>
        </authorList>
    </citation>
    <scope>NUCLEOTIDE SEQUENCE</scope>
    <source>
        <strain evidence="2">SING2019-196</strain>
    </source>
</reference>
<dbReference type="Proteomes" id="UP001279734">
    <property type="component" value="Unassembled WGS sequence"/>
</dbReference>
<evidence type="ECO:0000313" key="2">
    <source>
        <dbReference type="EMBL" id="GMH08977.1"/>
    </source>
</evidence>
<keyword evidence="3" id="KW-1185">Reference proteome</keyword>
<name>A0AAD3SDB5_NEPGR</name>
<proteinExistence type="predicted"/>
<sequence>MPKGHTIFVADVLKISQRFCRFCNIQSHHLMNLIQLNAENDVNNGHQSGTIRGYPDSDGNGSGYGNNPQSSVEEGGHLGGLRFSSCAAEAFLAQCILNWNFFTGMANVQANLPLAKVKEN</sequence>
<protein>
    <submittedName>
        <fullName evidence="2">Uncharacterized protein</fullName>
    </submittedName>
</protein>
<feature type="region of interest" description="Disordered" evidence="1">
    <location>
        <begin position="46"/>
        <end position="71"/>
    </location>
</feature>
<comment type="caution">
    <text evidence="2">The sequence shown here is derived from an EMBL/GenBank/DDBJ whole genome shotgun (WGS) entry which is preliminary data.</text>
</comment>
<dbReference type="EMBL" id="BSYO01000008">
    <property type="protein sequence ID" value="GMH08977.1"/>
    <property type="molecule type" value="Genomic_DNA"/>
</dbReference>
<evidence type="ECO:0000313" key="3">
    <source>
        <dbReference type="Proteomes" id="UP001279734"/>
    </source>
</evidence>
<evidence type="ECO:0000256" key="1">
    <source>
        <dbReference type="SAM" id="MobiDB-lite"/>
    </source>
</evidence>
<organism evidence="2 3">
    <name type="scientific">Nepenthes gracilis</name>
    <name type="common">Slender pitcher plant</name>
    <dbReference type="NCBI Taxonomy" id="150966"/>
    <lineage>
        <taxon>Eukaryota</taxon>
        <taxon>Viridiplantae</taxon>
        <taxon>Streptophyta</taxon>
        <taxon>Embryophyta</taxon>
        <taxon>Tracheophyta</taxon>
        <taxon>Spermatophyta</taxon>
        <taxon>Magnoliopsida</taxon>
        <taxon>eudicotyledons</taxon>
        <taxon>Gunneridae</taxon>
        <taxon>Pentapetalae</taxon>
        <taxon>Caryophyllales</taxon>
        <taxon>Nepenthaceae</taxon>
        <taxon>Nepenthes</taxon>
    </lineage>
</organism>
<gene>
    <name evidence="2" type="ORF">Nepgr_010817</name>
</gene>